<protein>
    <submittedName>
        <fullName evidence="3">Uncharacterized protein</fullName>
    </submittedName>
</protein>
<dbReference type="EMBL" id="JANJYI010000006">
    <property type="protein sequence ID" value="KAK2643964.1"/>
    <property type="molecule type" value="Genomic_DNA"/>
</dbReference>
<feature type="compositionally biased region" description="Polar residues" evidence="1">
    <location>
        <begin position="138"/>
        <end position="147"/>
    </location>
</feature>
<evidence type="ECO:0000313" key="3">
    <source>
        <dbReference type="EMBL" id="KAK2643964.1"/>
    </source>
</evidence>
<keyword evidence="4" id="KW-1185">Reference proteome</keyword>
<feature type="signal peptide" evidence="2">
    <location>
        <begin position="1"/>
        <end position="28"/>
    </location>
</feature>
<feature type="region of interest" description="Disordered" evidence="1">
    <location>
        <begin position="214"/>
        <end position="235"/>
    </location>
</feature>
<reference evidence="3" key="1">
    <citation type="journal article" date="2023" name="Plant J.">
        <title>Genome sequences and population genomics provide insights into the demographic history, inbreeding, and mutation load of two 'living fossil' tree species of Dipteronia.</title>
        <authorList>
            <person name="Feng Y."/>
            <person name="Comes H.P."/>
            <person name="Chen J."/>
            <person name="Zhu S."/>
            <person name="Lu R."/>
            <person name="Zhang X."/>
            <person name="Li P."/>
            <person name="Qiu J."/>
            <person name="Olsen K.M."/>
            <person name="Qiu Y."/>
        </authorList>
    </citation>
    <scope>NUCLEOTIDE SEQUENCE</scope>
    <source>
        <strain evidence="3">KIB01</strain>
    </source>
</reference>
<dbReference type="Gene3D" id="3.90.70.10">
    <property type="entry name" value="Cysteine proteinases"/>
    <property type="match status" value="1"/>
</dbReference>
<evidence type="ECO:0000256" key="1">
    <source>
        <dbReference type="SAM" id="MobiDB-lite"/>
    </source>
</evidence>
<accession>A0AAD9WU62</accession>
<dbReference type="AlphaFoldDB" id="A0AAD9WU62"/>
<sequence length="255" mass="27435">MPGKKLMLLWKTGHLQIMALNFVDSVIGGQISSTVCCVECGHSSTLREPFLDLSLSVPTKKPPPKKVQPNSRAKKAKLPPKKTGKSRPKLNKNPDTVTAQSISNSSARAESAGPLNEQMVSSSGDSSKSCSVGPATMAAQSGSASQNVSAVPQSESEQVSENSVVASLDDMSWLDFLEPQTISDDHNTTLQSNDLLFQDSGDKDKVSDDILLESNQIPSLDEESNKKLDASSVNSWEDELPSIAQRFRSYLASRP</sequence>
<feature type="compositionally biased region" description="Low complexity" evidence="1">
    <location>
        <begin position="148"/>
        <end position="164"/>
    </location>
</feature>
<dbReference type="Proteomes" id="UP001280121">
    <property type="component" value="Unassembled WGS sequence"/>
</dbReference>
<name>A0AAD9WU62_9ROSI</name>
<feature type="compositionally biased region" description="Low complexity" evidence="1">
    <location>
        <begin position="121"/>
        <end position="131"/>
    </location>
</feature>
<gene>
    <name evidence="3" type="ORF">Ddye_019159</name>
</gene>
<dbReference type="SUPFAM" id="SSF54001">
    <property type="entry name" value="Cysteine proteinases"/>
    <property type="match status" value="1"/>
</dbReference>
<evidence type="ECO:0000256" key="2">
    <source>
        <dbReference type="SAM" id="SignalP"/>
    </source>
</evidence>
<organism evidence="3 4">
    <name type="scientific">Dipteronia dyeriana</name>
    <dbReference type="NCBI Taxonomy" id="168575"/>
    <lineage>
        <taxon>Eukaryota</taxon>
        <taxon>Viridiplantae</taxon>
        <taxon>Streptophyta</taxon>
        <taxon>Embryophyta</taxon>
        <taxon>Tracheophyta</taxon>
        <taxon>Spermatophyta</taxon>
        <taxon>Magnoliopsida</taxon>
        <taxon>eudicotyledons</taxon>
        <taxon>Gunneridae</taxon>
        <taxon>Pentapetalae</taxon>
        <taxon>rosids</taxon>
        <taxon>malvids</taxon>
        <taxon>Sapindales</taxon>
        <taxon>Sapindaceae</taxon>
        <taxon>Hippocastanoideae</taxon>
        <taxon>Acereae</taxon>
        <taxon>Dipteronia</taxon>
    </lineage>
</organism>
<feature type="compositionally biased region" description="Polar residues" evidence="1">
    <location>
        <begin position="93"/>
        <end position="108"/>
    </location>
</feature>
<feature type="chain" id="PRO_5042036863" evidence="2">
    <location>
        <begin position="29"/>
        <end position="255"/>
    </location>
</feature>
<feature type="compositionally biased region" description="Basic residues" evidence="1">
    <location>
        <begin position="72"/>
        <end position="90"/>
    </location>
</feature>
<keyword evidence="2" id="KW-0732">Signal</keyword>
<feature type="region of interest" description="Disordered" evidence="1">
    <location>
        <begin position="55"/>
        <end position="164"/>
    </location>
</feature>
<evidence type="ECO:0000313" key="4">
    <source>
        <dbReference type="Proteomes" id="UP001280121"/>
    </source>
</evidence>
<proteinExistence type="predicted"/>
<dbReference type="InterPro" id="IPR038765">
    <property type="entry name" value="Papain-like_cys_pep_sf"/>
</dbReference>
<comment type="caution">
    <text evidence="3">The sequence shown here is derived from an EMBL/GenBank/DDBJ whole genome shotgun (WGS) entry which is preliminary data.</text>
</comment>